<dbReference type="Proteomes" id="UP001190700">
    <property type="component" value="Unassembled WGS sequence"/>
</dbReference>
<accession>A0AAE0G9X5</accession>
<evidence type="ECO:0000313" key="2">
    <source>
        <dbReference type="EMBL" id="KAK3274035.1"/>
    </source>
</evidence>
<dbReference type="GO" id="GO:0004366">
    <property type="term" value="F:glycerol-3-phosphate O-acyltransferase activity"/>
    <property type="evidence" value="ECO:0007669"/>
    <property type="project" value="InterPro"/>
</dbReference>
<dbReference type="InterPro" id="IPR002123">
    <property type="entry name" value="Plipid/glycerol_acylTrfase"/>
</dbReference>
<dbReference type="SUPFAM" id="SSF69593">
    <property type="entry name" value="Glycerol-3-phosphate (1)-acyltransferase"/>
    <property type="match status" value="1"/>
</dbReference>
<dbReference type="AlphaFoldDB" id="A0AAE0G9X5"/>
<dbReference type="GO" id="GO:0009570">
    <property type="term" value="C:chloroplast stroma"/>
    <property type="evidence" value="ECO:0007669"/>
    <property type="project" value="TreeGrafter"/>
</dbReference>
<dbReference type="SMART" id="SM00563">
    <property type="entry name" value="PlsC"/>
    <property type="match status" value="1"/>
</dbReference>
<dbReference type="Gene3D" id="3.40.1130.10">
    <property type="entry name" value="Glycerol-3-phosphate (1)-acyltransferase"/>
    <property type="match status" value="1"/>
</dbReference>
<organism evidence="2 3">
    <name type="scientific">Cymbomonas tetramitiformis</name>
    <dbReference type="NCBI Taxonomy" id="36881"/>
    <lineage>
        <taxon>Eukaryota</taxon>
        <taxon>Viridiplantae</taxon>
        <taxon>Chlorophyta</taxon>
        <taxon>Pyramimonadophyceae</taxon>
        <taxon>Pyramimonadales</taxon>
        <taxon>Pyramimonadaceae</taxon>
        <taxon>Cymbomonas</taxon>
    </lineage>
</organism>
<dbReference type="GO" id="GO:0006655">
    <property type="term" value="P:phosphatidylglycerol biosynthetic process"/>
    <property type="evidence" value="ECO:0007669"/>
    <property type="project" value="TreeGrafter"/>
</dbReference>
<keyword evidence="3" id="KW-1185">Reference proteome</keyword>
<dbReference type="PANTHER" id="PTHR35695:SF1">
    <property type="entry name" value="GLYCEROL-3-PHOSPHATE ACYLTRANSFERASE, CHLOROPLASTIC"/>
    <property type="match status" value="1"/>
</dbReference>
<dbReference type="EMBL" id="LGRX02007990">
    <property type="protein sequence ID" value="KAK3274035.1"/>
    <property type="molecule type" value="Genomic_DNA"/>
</dbReference>
<comment type="caution">
    <text evidence="2">The sequence shown here is derived from an EMBL/GenBank/DDBJ whole genome shotgun (WGS) entry which is preliminary data.</text>
</comment>
<proteinExistence type="predicted"/>
<evidence type="ECO:0000313" key="3">
    <source>
        <dbReference type="Proteomes" id="UP001190700"/>
    </source>
</evidence>
<dbReference type="Pfam" id="PF01553">
    <property type="entry name" value="Acyltransferase"/>
    <property type="match status" value="1"/>
</dbReference>
<feature type="domain" description="Phospholipid/glycerol acyltransferase" evidence="1">
    <location>
        <begin position="293"/>
        <end position="437"/>
    </location>
</feature>
<reference evidence="2 3" key="1">
    <citation type="journal article" date="2015" name="Genome Biol. Evol.">
        <title>Comparative Genomics of a Bacterivorous Green Alga Reveals Evolutionary Causalities and Consequences of Phago-Mixotrophic Mode of Nutrition.</title>
        <authorList>
            <person name="Burns J.A."/>
            <person name="Paasch A."/>
            <person name="Narechania A."/>
            <person name="Kim E."/>
        </authorList>
    </citation>
    <scope>NUCLEOTIDE SEQUENCE [LARGE SCALE GENOMIC DNA]</scope>
    <source>
        <strain evidence="2 3">PLY_AMNH</strain>
    </source>
</reference>
<dbReference type="PANTHER" id="PTHR35695">
    <property type="entry name" value="GLYCEROL-3-PHOSPHATE ACYLTRANSFERASE, CHLOROPLASTIC"/>
    <property type="match status" value="1"/>
</dbReference>
<sequence length="516" mass="56935">MNGRINSKTNKIGTLGLSALCFNSLRTHSCKSSVRFVGNRQAELRVQVAPSSVSVHHPRHARPWAQRASACRHSLDRRAPTRAGRRCPWCVAALTRNKADPDPAEGAGGTQLRILVTQLGAFVGRIRRTLVLWGIHAYLSIFGGERGLRLLVATIFPPHIHTLFGDLFDCYKYQVVKASGGDLRAVISFPQLQACEGYSSLFGRRFIVHDLGSGQASRRTLGIFQDMTRIYAREILGTPFEFATYHEAIRQPIDYFTLGNDLVRPLIDSERSVLGQRQRWDDIQSKLQLGENVILLANHQSDVDPACISLLTEASHPGLGEKIIYVAGSRVAADFMCKPFSMGRNLLFVNSKNAAGAGDRREHIRQNLAAMRRLGSLLKAGGKLIWVAPSGGRDCLSPEGNVVPGPFDAGAVEMMRKLATEQGTPQTSLYPLAMVTHNIMPVCSDSLEEVRVVNYTQIGISLAEQVDLGPEAEWARGISKPDIKTALAQHLYANMHEEYQAIERELLEKGIQTQQP</sequence>
<protein>
    <recommendedName>
        <fullName evidence="1">Phospholipid/glycerol acyltransferase domain-containing protein</fullName>
    </recommendedName>
</protein>
<name>A0AAE0G9X5_9CHLO</name>
<dbReference type="InterPro" id="IPR016222">
    <property type="entry name" value="G3P_O-acylTrfase_chlp"/>
</dbReference>
<evidence type="ECO:0000259" key="1">
    <source>
        <dbReference type="SMART" id="SM00563"/>
    </source>
</evidence>
<gene>
    <name evidence="2" type="ORF">CYMTET_17761</name>
</gene>